<dbReference type="STRING" id="685588.A0A067TCB6"/>
<comment type="function">
    <text evidence="7">Allows the formation of correctly charged Gln-tRNA(Gln) through the transamidation of misacylated Glu-tRNA(Gln) in the mitochondria. The reaction takes place in the presence of glutamine and ATP through an activated gamma-phospho-Glu-tRNA(Gln).</text>
</comment>
<dbReference type="PANTHER" id="PTHR11895">
    <property type="entry name" value="TRANSAMIDASE"/>
    <property type="match status" value="1"/>
</dbReference>
<comment type="subcellular location">
    <subcellularLocation>
        <location evidence="7">Mitochondrion</location>
    </subcellularLocation>
</comment>
<evidence type="ECO:0000313" key="9">
    <source>
        <dbReference type="EMBL" id="KDR80806.1"/>
    </source>
</evidence>
<evidence type="ECO:0000256" key="6">
    <source>
        <dbReference type="ARBA" id="ARBA00047407"/>
    </source>
</evidence>
<proteinExistence type="inferred from homology"/>
<comment type="similarity">
    <text evidence="1 7">Belongs to the amidase family. GatA subfamily.</text>
</comment>
<dbReference type="GO" id="GO:0030956">
    <property type="term" value="C:glutamyl-tRNA(Gln) amidotransferase complex"/>
    <property type="evidence" value="ECO:0007669"/>
    <property type="project" value="UniProtKB-UniRule"/>
</dbReference>
<dbReference type="GO" id="GO:0032543">
    <property type="term" value="P:mitochondrial translation"/>
    <property type="evidence" value="ECO:0007669"/>
    <property type="project" value="UniProtKB-UniRule"/>
</dbReference>
<dbReference type="Pfam" id="PF01425">
    <property type="entry name" value="Amidase"/>
    <property type="match status" value="1"/>
</dbReference>
<keyword evidence="7" id="KW-0496">Mitochondrion</keyword>
<dbReference type="InterPro" id="IPR036928">
    <property type="entry name" value="AS_sf"/>
</dbReference>
<sequence length="524" mass="56307">MRTNVIRKWIKFPHLHSYALRHSTHVQYREIIAAKNPKINAFVHVSEPPSSPKRDLPLSGLTIAVKDNIATSRLLTTCSSAMLRDFVSPLDATVVKLLEENGADIIGKTNCDEFGMGSLNVHSVHGPVKNPIGLFRPNIPVEERSAGGSSGGSAAAVAAGMCDAALGTDTGGSVRLPASYCGVVGFKPSYGLVSRWGVVSYADSLDCVGVLASNVDTAKHIFDRIALYDSLDPTSAPKEIRGTAQKYTDERILSVQSNGSILNGLRIGIPQEYFPSEMSPTVIKCIRRIISQLKSQGATIVPVSLPSTSYALSSYYVLASAEASSNLARYDGVQYGSHVRPVLGTDLRKTSQVYAQTRSVNFGQEVQKRVLLGAYALSADAFDNYFLQAQRVRQLVKDDFNRVFSIANYSDAKEPQNTASSVDVLIHPSAIGTAPLLAESTPEKSNLSSYVQDVLTVPASLGGLPALSIPVNVPEEYEGENAAAMRWPIGVSVVGQWGTDKLVLMVGKAIETLQRQGVPRPTNT</sequence>
<dbReference type="InterPro" id="IPR004412">
    <property type="entry name" value="GatA"/>
</dbReference>
<dbReference type="InterPro" id="IPR023631">
    <property type="entry name" value="Amidase_dom"/>
</dbReference>
<keyword evidence="4 7" id="KW-0067">ATP-binding</keyword>
<dbReference type="InterPro" id="IPR020556">
    <property type="entry name" value="Amidase_CS"/>
</dbReference>
<reference evidence="10" key="1">
    <citation type="journal article" date="2014" name="Proc. Natl. Acad. Sci. U.S.A.">
        <title>Extensive sampling of basidiomycete genomes demonstrates inadequacy of the white-rot/brown-rot paradigm for wood decay fungi.</title>
        <authorList>
            <person name="Riley R."/>
            <person name="Salamov A.A."/>
            <person name="Brown D.W."/>
            <person name="Nagy L.G."/>
            <person name="Floudas D."/>
            <person name="Held B.W."/>
            <person name="Levasseur A."/>
            <person name="Lombard V."/>
            <person name="Morin E."/>
            <person name="Otillar R."/>
            <person name="Lindquist E.A."/>
            <person name="Sun H."/>
            <person name="LaButti K.M."/>
            <person name="Schmutz J."/>
            <person name="Jabbour D."/>
            <person name="Luo H."/>
            <person name="Baker S.E."/>
            <person name="Pisabarro A.G."/>
            <person name="Walton J.D."/>
            <person name="Blanchette R.A."/>
            <person name="Henrissat B."/>
            <person name="Martin F."/>
            <person name="Cullen D."/>
            <person name="Hibbett D.S."/>
            <person name="Grigoriev I.V."/>
        </authorList>
    </citation>
    <scope>NUCLEOTIDE SEQUENCE [LARGE SCALE GENOMIC DNA]</scope>
    <source>
        <strain evidence="10">CBS 339.88</strain>
    </source>
</reference>
<dbReference type="EMBL" id="KL142371">
    <property type="protein sequence ID" value="KDR80806.1"/>
    <property type="molecule type" value="Genomic_DNA"/>
</dbReference>
<keyword evidence="5 7" id="KW-0648">Protein biosynthesis</keyword>
<protein>
    <recommendedName>
        <fullName evidence="7">Glutamyl-tRNA(Gln) amidotransferase subunit A, mitochondrial</fullName>
        <shortName evidence="7">Glu-AdT subunit A</shortName>
        <ecNumber evidence="7">6.3.5.7</ecNumber>
    </recommendedName>
</protein>
<evidence type="ECO:0000256" key="3">
    <source>
        <dbReference type="ARBA" id="ARBA00022741"/>
    </source>
</evidence>
<evidence type="ECO:0000256" key="2">
    <source>
        <dbReference type="ARBA" id="ARBA00022598"/>
    </source>
</evidence>
<dbReference type="GO" id="GO:0005739">
    <property type="term" value="C:mitochondrion"/>
    <property type="evidence" value="ECO:0007669"/>
    <property type="project" value="UniProtKB-SubCell"/>
</dbReference>
<gene>
    <name evidence="9" type="ORF">GALMADRAFT_241253</name>
</gene>
<evidence type="ECO:0000256" key="4">
    <source>
        <dbReference type="ARBA" id="ARBA00022840"/>
    </source>
</evidence>
<evidence type="ECO:0000256" key="7">
    <source>
        <dbReference type="HAMAP-Rule" id="MF_03150"/>
    </source>
</evidence>
<organism evidence="9 10">
    <name type="scientific">Galerina marginata (strain CBS 339.88)</name>
    <dbReference type="NCBI Taxonomy" id="685588"/>
    <lineage>
        <taxon>Eukaryota</taxon>
        <taxon>Fungi</taxon>
        <taxon>Dikarya</taxon>
        <taxon>Basidiomycota</taxon>
        <taxon>Agaricomycotina</taxon>
        <taxon>Agaricomycetes</taxon>
        <taxon>Agaricomycetidae</taxon>
        <taxon>Agaricales</taxon>
        <taxon>Agaricineae</taxon>
        <taxon>Strophariaceae</taxon>
        <taxon>Galerina</taxon>
    </lineage>
</organism>
<keyword evidence="2 7" id="KW-0436">Ligase</keyword>
<feature type="domain" description="Amidase" evidence="8">
    <location>
        <begin position="53"/>
        <end position="504"/>
    </location>
</feature>
<dbReference type="EC" id="6.3.5.7" evidence="7"/>
<comment type="subunit">
    <text evidence="7">Subunit of the heterotrimeric GatCAB amidotransferase (AdT) complex, composed of A, B and C subunits.</text>
</comment>
<feature type="active site" description="Charge relay system" evidence="7">
    <location>
        <position position="149"/>
    </location>
</feature>
<feature type="active site" description="Charge relay system" evidence="7">
    <location>
        <position position="66"/>
    </location>
</feature>
<feature type="active site" description="Acyl-ester intermediate" evidence="7">
    <location>
        <position position="173"/>
    </location>
</feature>
<dbReference type="Gene3D" id="3.90.1300.10">
    <property type="entry name" value="Amidase signature (AS) domain"/>
    <property type="match status" value="1"/>
</dbReference>
<dbReference type="PROSITE" id="PS00571">
    <property type="entry name" value="AMIDASES"/>
    <property type="match status" value="1"/>
</dbReference>
<evidence type="ECO:0000313" key="10">
    <source>
        <dbReference type="Proteomes" id="UP000027222"/>
    </source>
</evidence>
<dbReference type="HAMAP" id="MF_00120">
    <property type="entry name" value="GatA"/>
    <property type="match status" value="1"/>
</dbReference>
<evidence type="ECO:0000256" key="1">
    <source>
        <dbReference type="ARBA" id="ARBA00008069"/>
    </source>
</evidence>
<dbReference type="AlphaFoldDB" id="A0A067TCB6"/>
<dbReference type="HOGENOM" id="CLU_009600_7_6_1"/>
<evidence type="ECO:0000256" key="5">
    <source>
        <dbReference type="ARBA" id="ARBA00022917"/>
    </source>
</evidence>
<name>A0A067TCB6_GALM3</name>
<dbReference type="GO" id="GO:0005524">
    <property type="term" value="F:ATP binding"/>
    <property type="evidence" value="ECO:0007669"/>
    <property type="project" value="UniProtKB-KW"/>
</dbReference>
<dbReference type="GO" id="GO:0050567">
    <property type="term" value="F:glutaminyl-tRNA synthase (glutamine-hydrolyzing) activity"/>
    <property type="evidence" value="ECO:0007669"/>
    <property type="project" value="UniProtKB-UniRule"/>
</dbReference>
<keyword evidence="10" id="KW-1185">Reference proteome</keyword>
<keyword evidence="3 7" id="KW-0547">Nucleotide-binding</keyword>
<dbReference type="GO" id="GO:0070681">
    <property type="term" value="P:glutaminyl-tRNAGln biosynthesis via transamidation"/>
    <property type="evidence" value="ECO:0007669"/>
    <property type="project" value="UniProtKB-UniRule"/>
</dbReference>
<dbReference type="PANTHER" id="PTHR11895:SF7">
    <property type="entry name" value="GLUTAMYL-TRNA(GLN) AMIDOTRANSFERASE SUBUNIT A, MITOCHONDRIAL"/>
    <property type="match status" value="1"/>
</dbReference>
<dbReference type="OrthoDB" id="421993at2759"/>
<dbReference type="InterPro" id="IPR000120">
    <property type="entry name" value="Amidase"/>
</dbReference>
<dbReference type="Proteomes" id="UP000027222">
    <property type="component" value="Unassembled WGS sequence"/>
</dbReference>
<dbReference type="SUPFAM" id="SSF75304">
    <property type="entry name" value="Amidase signature (AS) enzymes"/>
    <property type="match status" value="1"/>
</dbReference>
<comment type="catalytic activity">
    <reaction evidence="6 7">
        <text>L-glutamyl-tRNA(Gln) + L-glutamine + ATP + H2O = L-glutaminyl-tRNA(Gln) + L-glutamate + ADP + phosphate + H(+)</text>
        <dbReference type="Rhea" id="RHEA:17521"/>
        <dbReference type="Rhea" id="RHEA-COMP:9681"/>
        <dbReference type="Rhea" id="RHEA-COMP:9684"/>
        <dbReference type="ChEBI" id="CHEBI:15377"/>
        <dbReference type="ChEBI" id="CHEBI:15378"/>
        <dbReference type="ChEBI" id="CHEBI:29985"/>
        <dbReference type="ChEBI" id="CHEBI:30616"/>
        <dbReference type="ChEBI" id="CHEBI:43474"/>
        <dbReference type="ChEBI" id="CHEBI:58359"/>
        <dbReference type="ChEBI" id="CHEBI:78520"/>
        <dbReference type="ChEBI" id="CHEBI:78521"/>
        <dbReference type="ChEBI" id="CHEBI:456216"/>
        <dbReference type="EC" id="6.3.5.7"/>
    </reaction>
</comment>
<accession>A0A067TCB6</accession>
<evidence type="ECO:0000259" key="8">
    <source>
        <dbReference type="Pfam" id="PF01425"/>
    </source>
</evidence>